<dbReference type="AlphaFoldDB" id="A0A853JG41"/>
<sequence>MMSTIGMASLLFLVIYGPGPAWEPGKPTREQPLQQHGSYMLDLHEQGVMREAGGFVDADGGAAVIFAVDERQARSILDTDPAIERGVMSYTLRQWAPLDWTALGERRRARREQEAAGAEHPAPEPAPQD</sequence>
<dbReference type="RefSeq" id="WP_180679205.1">
    <property type="nucleotide sequence ID" value="NZ_JACCKA010000077.1"/>
</dbReference>
<dbReference type="EMBL" id="JACCKA010000077">
    <property type="protein sequence ID" value="NZA27428.1"/>
    <property type="molecule type" value="Genomic_DNA"/>
</dbReference>
<dbReference type="Proteomes" id="UP000578091">
    <property type="component" value="Unassembled WGS sequence"/>
</dbReference>
<proteinExistence type="inferred from homology"/>
<dbReference type="PANTHER" id="PTHR37828">
    <property type="entry name" value="GSR2449 PROTEIN"/>
    <property type="match status" value="1"/>
</dbReference>
<evidence type="ECO:0000313" key="4">
    <source>
        <dbReference type="EMBL" id="NZA27428.1"/>
    </source>
</evidence>
<evidence type="ECO:0000256" key="1">
    <source>
        <dbReference type="ARBA" id="ARBA00007689"/>
    </source>
</evidence>
<dbReference type="Pfam" id="PF03795">
    <property type="entry name" value="YCII"/>
    <property type="match status" value="1"/>
</dbReference>
<dbReference type="PANTHER" id="PTHR37828:SF1">
    <property type="entry name" value="YCII-RELATED DOMAIN-CONTAINING PROTEIN"/>
    <property type="match status" value="1"/>
</dbReference>
<reference evidence="4 5" key="1">
    <citation type="submission" date="2020-07" db="EMBL/GenBank/DDBJ databases">
        <title>Luteimonas sp. SJ-92.</title>
        <authorList>
            <person name="Huang X.-X."/>
            <person name="Xu L."/>
            <person name="Sun J.-Q."/>
        </authorList>
    </citation>
    <scope>NUCLEOTIDE SEQUENCE [LARGE SCALE GENOMIC DNA]</scope>
    <source>
        <strain evidence="4 5">SJ-92</strain>
    </source>
</reference>
<feature type="region of interest" description="Disordered" evidence="2">
    <location>
        <begin position="106"/>
        <end position="129"/>
    </location>
</feature>
<organism evidence="4 5">
    <name type="scientific">Luteimonas salinisoli</name>
    <dbReference type="NCBI Taxonomy" id="2752307"/>
    <lineage>
        <taxon>Bacteria</taxon>
        <taxon>Pseudomonadati</taxon>
        <taxon>Pseudomonadota</taxon>
        <taxon>Gammaproteobacteria</taxon>
        <taxon>Lysobacterales</taxon>
        <taxon>Lysobacteraceae</taxon>
        <taxon>Luteimonas</taxon>
    </lineage>
</organism>
<dbReference type="SUPFAM" id="SSF54909">
    <property type="entry name" value="Dimeric alpha+beta barrel"/>
    <property type="match status" value="1"/>
</dbReference>
<name>A0A853JG41_9GAMM</name>
<keyword evidence="5" id="KW-1185">Reference proteome</keyword>
<evidence type="ECO:0000256" key="2">
    <source>
        <dbReference type="SAM" id="MobiDB-lite"/>
    </source>
</evidence>
<evidence type="ECO:0000313" key="5">
    <source>
        <dbReference type="Proteomes" id="UP000578091"/>
    </source>
</evidence>
<protein>
    <recommendedName>
        <fullName evidence="3">YCII-related domain-containing protein</fullName>
    </recommendedName>
</protein>
<dbReference type="InterPro" id="IPR011008">
    <property type="entry name" value="Dimeric_a/b-barrel"/>
</dbReference>
<comment type="similarity">
    <text evidence="1">Belongs to the YciI family.</text>
</comment>
<dbReference type="InterPro" id="IPR005545">
    <property type="entry name" value="YCII"/>
</dbReference>
<gene>
    <name evidence="4" type="ORF">H0E84_13645</name>
</gene>
<comment type="caution">
    <text evidence="4">The sequence shown here is derived from an EMBL/GenBank/DDBJ whole genome shotgun (WGS) entry which is preliminary data.</text>
</comment>
<accession>A0A853JG41</accession>
<feature type="domain" description="YCII-related" evidence="3">
    <location>
        <begin position="27"/>
        <end position="95"/>
    </location>
</feature>
<evidence type="ECO:0000259" key="3">
    <source>
        <dbReference type="Pfam" id="PF03795"/>
    </source>
</evidence>